<evidence type="ECO:0000313" key="3">
    <source>
        <dbReference type="Proteomes" id="UP001552299"/>
    </source>
</evidence>
<evidence type="ECO:0000313" key="2">
    <source>
        <dbReference type="EMBL" id="KAL0918979.1"/>
    </source>
</evidence>
<proteinExistence type="predicted"/>
<accession>A0ABD0V185</accession>
<feature type="compositionally biased region" description="Basic residues" evidence="1">
    <location>
        <begin position="197"/>
        <end position="211"/>
    </location>
</feature>
<feature type="region of interest" description="Disordered" evidence="1">
    <location>
        <begin position="193"/>
        <end position="240"/>
    </location>
</feature>
<feature type="region of interest" description="Disordered" evidence="1">
    <location>
        <begin position="145"/>
        <end position="176"/>
    </location>
</feature>
<dbReference type="Proteomes" id="UP001552299">
    <property type="component" value="Unassembled WGS sequence"/>
</dbReference>
<gene>
    <name evidence="2" type="ORF">M5K25_011035</name>
</gene>
<name>A0ABD0V185_DENTH</name>
<dbReference type="EMBL" id="JANQDX010000009">
    <property type="protein sequence ID" value="KAL0918979.1"/>
    <property type="molecule type" value="Genomic_DNA"/>
</dbReference>
<comment type="caution">
    <text evidence="2">The sequence shown here is derived from an EMBL/GenBank/DDBJ whole genome shotgun (WGS) entry which is preliminary data.</text>
</comment>
<dbReference type="AlphaFoldDB" id="A0ABD0V185"/>
<protein>
    <submittedName>
        <fullName evidence="2">Uncharacterized protein</fullName>
    </submittedName>
</protein>
<evidence type="ECO:0000256" key="1">
    <source>
        <dbReference type="SAM" id="MobiDB-lite"/>
    </source>
</evidence>
<reference evidence="2 3" key="1">
    <citation type="journal article" date="2024" name="Plant Biotechnol. J.">
        <title>Dendrobium thyrsiflorum genome and its molecular insights into genes involved in important horticultural traits.</title>
        <authorList>
            <person name="Chen B."/>
            <person name="Wang J.Y."/>
            <person name="Zheng P.J."/>
            <person name="Li K.L."/>
            <person name="Liang Y.M."/>
            <person name="Chen X.F."/>
            <person name="Zhang C."/>
            <person name="Zhao X."/>
            <person name="He X."/>
            <person name="Zhang G.Q."/>
            <person name="Liu Z.J."/>
            <person name="Xu Q."/>
        </authorList>
    </citation>
    <scope>NUCLEOTIDE SEQUENCE [LARGE SCALE GENOMIC DNA]</scope>
    <source>
        <strain evidence="2">GZMU011</strain>
    </source>
</reference>
<organism evidence="2 3">
    <name type="scientific">Dendrobium thyrsiflorum</name>
    <name type="common">Pinecone-like raceme dendrobium</name>
    <name type="synonym">Orchid</name>
    <dbReference type="NCBI Taxonomy" id="117978"/>
    <lineage>
        <taxon>Eukaryota</taxon>
        <taxon>Viridiplantae</taxon>
        <taxon>Streptophyta</taxon>
        <taxon>Embryophyta</taxon>
        <taxon>Tracheophyta</taxon>
        <taxon>Spermatophyta</taxon>
        <taxon>Magnoliopsida</taxon>
        <taxon>Liliopsida</taxon>
        <taxon>Asparagales</taxon>
        <taxon>Orchidaceae</taxon>
        <taxon>Epidendroideae</taxon>
        <taxon>Malaxideae</taxon>
        <taxon>Dendrobiinae</taxon>
        <taxon>Dendrobium</taxon>
    </lineage>
</organism>
<keyword evidence="3" id="KW-1185">Reference proteome</keyword>
<feature type="compositionally biased region" description="Basic and acidic residues" evidence="1">
    <location>
        <begin position="229"/>
        <end position="240"/>
    </location>
</feature>
<sequence>MSEVGSSSSTLFASKNQRKNYLCRVRKKTIKAKNIIESEALEQVKPKANRDFITPYTYPLFGGSPFHPLPFTKGREVVRMIRTLFLRQRTALPSFGREPQLPFSPLLGDGREPLFLPSAENRNFLFHHSLRTLFLRQRTALPSFDREPQLPFSPLLGDGREPSSSGREPLFLPSAENRSSFLRQRTALSTNWSLHTRLMRRREKERKKKDKTHLEKPHSPASNLQDSQQKQREETKAEQKIKSLATLRNHSHSIPTAATVQHTYRVRGGNVMTSIVSVACLSMHSLSHTTIN</sequence>